<dbReference type="AlphaFoldDB" id="A0A8S9ZCY3"/>
<dbReference type="EMBL" id="JTDE01000004">
    <property type="protein sequence ID" value="KAF7262707.1"/>
    <property type="molecule type" value="Genomic_DNA"/>
</dbReference>
<keyword evidence="3" id="KW-1185">Reference proteome</keyword>
<protein>
    <recommendedName>
        <fullName evidence="4">Secreted protein</fullName>
    </recommendedName>
</protein>
<evidence type="ECO:0000313" key="2">
    <source>
        <dbReference type="EMBL" id="KAF7262707.1"/>
    </source>
</evidence>
<dbReference type="Proteomes" id="UP000822476">
    <property type="component" value="Unassembled WGS sequence"/>
</dbReference>
<proteinExistence type="predicted"/>
<feature type="signal peptide" evidence="1">
    <location>
        <begin position="1"/>
        <end position="19"/>
    </location>
</feature>
<evidence type="ECO:0000256" key="1">
    <source>
        <dbReference type="SAM" id="SignalP"/>
    </source>
</evidence>
<sequence>MLFMICVALGFERVHVCLCFLLFGDDCESMLKNSQSVLQIQTISCRINGRYSHVALERPINLKKRVDEFYSHQTVLQANSKPHSAHSSSN</sequence>
<evidence type="ECO:0008006" key="4">
    <source>
        <dbReference type="Google" id="ProtNLM"/>
    </source>
</evidence>
<keyword evidence="1" id="KW-0732">Signal</keyword>
<evidence type="ECO:0000313" key="3">
    <source>
        <dbReference type="Proteomes" id="UP000822476"/>
    </source>
</evidence>
<comment type="caution">
    <text evidence="2">The sequence shown here is derived from an EMBL/GenBank/DDBJ whole genome shotgun (WGS) entry which is preliminary data.</text>
</comment>
<reference evidence="2" key="1">
    <citation type="submission" date="2019-07" db="EMBL/GenBank/DDBJ databases">
        <title>Annotation for the trematode Paragonimus miyazaki's.</title>
        <authorList>
            <person name="Choi Y.-J."/>
        </authorList>
    </citation>
    <scope>NUCLEOTIDE SEQUENCE</scope>
    <source>
        <strain evidence="2">Japan</strain>
    </source>
</reference>
<gene>
    <name evidence="2" type="ORF">EG68_00027</name>
</gene>
<name>A0A8S9ZCY3_9TREM</name>
<feature type="chain" id="PRO_5035775226" description="Secreted protein" evidence="1">
    <location>
        <begin position="20"/>
        <end position="90"/>
    </location>
</feature>
<accession>A0A8S9ZCY3</accession>
<organism evidence="2 3">
    <name type="scientific">Paragonimus skrjabini miyazakii</name>
    <dbReference type="NCBI Taxonomy" id="59628"/>
    <lineage>
        <taxon>Eukaryota</taxon>
        <taxon>Metazoa</taxon>
        <taxon>Spiralia</taxon>
        <taxon>Lophotrochozoa</taxon>
        <taxon>Platyhelminthes</taxon>
        <taxon>Trematoda</taxon>
        <taxon>Digenea</taxon>
        <taxon>Plagiorchiida</taxon>
        <taxon>Troglotremata</taxon>
        <taxon>Troglotrematidae</taxon>
        <taxon>Paragonimus</taxon>
    </lineage>
</organism>